<comment type="subcellular location">
    <subcellularLocation>
        <location evidence="1">Cell membrane</location>
        <topology evidence="1">Multi-pass membrane protein</topology>
    </subcellularLocation>
    <subcellularLocation>
        <location evidence="16">Membrane</location>
        <topology evidence="16">Multi-pass membrane protein</topology>
    </subcellularLocation>
</comment>
<evidence type="ECO:0000256" key="16">
    <source>
        <dbReference type="RuleBase" id="RU003945"/>
    </source>
</evidence>
<dbReference type="EMBL" id="FOMZ01000001">
    <property type="protein sequence ID" value="SFD61220.1"/>
    <property type="molecule type" value="Genomic_DNA"/>
</dbReference>
<feature type="transmembrane region" description="Helical" evidence="18">
    <location>
        <begin position="7"/>
        <end position="27"/>
    </location>
</feature>
<proteinExistence type="inferred from homology"/>
<evidence type="ECO:0000256" key="12">
    <source>
        <dbReference type="ARBA" id="ARBA00026028"/>
    </source>
</evidence>
<dbReference type="GO" id="GO:0015031">
    <property type="term" value="P:protein transport"/>
    <property type="evidence" value="ECO:0007669"/>
    <property type="project" value="UniProtKB-KW"/>
</dbReference>
<keyword evidence="10" id="KW-0143">Chaperone</keyword>
<comment type="function">
    <text evidence="11">Required for the insertion and/or proper folding and/or complex formation of integral membrane proteins into the membrane. Involved in integration of membrane proteins that insert both dependently and independently of the Sec translocase complex, as well as at least some lipoproteins. Aids folding of multispanning membrane proteins.</text>
</comment>
<evidence type="ECO:0000259" key="19">
    <source>
        <dbReference type="Pfam" id="PF02096"/>
    </source>
</evidence>
<keyword evidence="21" id="KW-1185">Reference proteome</keyword>
<dbReference type="InterPro" id="IPR001708">
    <property type="entry name" value="YidC/ALB3/OXA1/COX18"/>
</dbReference>
<evidence type="ECO:0000256" key="17">
    <source>
        <dbReference type="SAM" id="MobiDB-lite"/>
    </source>
</evidence>
<evidence type="ECO:0000256" key="8">
    <source>
        <dbReference type="ARBA" id="ARBA00022989"/>
    </source>
</evidence>
<gene>
    <name evidence="20" type="ORF">SAMN04487819_101293</name>
</gene>
<evidence type="ECO:0000256" key="11">
    <source>
        <dbReference type="ARBA" id="ARBA00025034"/>
    </source>
</evidence>
<accession>A0A1I1U046</accession>
<dbReference type="PANTHER" id="PTHR12428">
    <property type="entry name" value="OXA1"/>
    <property type="match status" value="1"/>
</dbReference>
<dbReference type="GO" id="GO:0005886">
    <property type="term" value="C:plasma membrane"/>
    <property type="evidence" value="ECO:0007669"/>
    <property type="project" value="UniProtKB-SubCell"/>
</dbReference>
<dbReference type="GO" id="GO:0032977">
    <property type="term" value="F:membrane insertase activity"/>
    <property type="evidence" value="ECO:0007669"/>
    <property type="project" value="InterPro"/>
</dbReference>
<dbReference type="InterPro" id="IPR047196">
    <property type="entry name" value="YidC_ALB_C"/>
</dbReference>
<evidence type="ECO:0000313" key="21">
    <source>
        <dbReference type="Proteomes" id="UP000198716"/>
    </source>
</evidence>
<feature type="compositionally biased region" description="Gly residues" evidence="17">
    <location>
        <begin position="385"/>
        <end position="409"/>
    </location>
</feature>
<comment type="similarity">
    <text evidence="2">Belongs to the OXA1/ALB3/YidC family. Type 1 subfamily.</text>
</comment>
<feature type="domain" description="Membrane insertase YidC/Oxa/ALB C-terminal" evidence="19">
    <location>
        <begin position="35"/>
        <end position="254"/>
    </location>
</feature>
<feature type="region of interest" description="Disordered" evidence="17">
    <location>
        <begin position="263"/>
        <end position="436"/>
    </location>
</feature>
<evidence type="ECO:0000256" key="7">
    <source>
        <dbReference type="ARBA" id="ARBA00022927"/>
    </source>
</evidence>
<keyword evidence="8 18" id="KW-1133">Transmembrane helix</keyword>
<dbReference type="PANTHER" id="PTHR12428:SF65">
    <property type="entry name" value="CYTOCHROME C OXIDASE ASSEMBLY PROTEIN COX18, MITOCHONDRIAL"/>
    <property type="match status" value="1"/>
</dbReference>
<keyword evidence="7" id="KW-0653">Protein transport</keyword>
<organism evidence="20 21">
    <name type="scientific">Actinopolyspora alba</name>
    <dbReference type="NCBI Taxonomy" id="673379"/>
    <lineage>
        <taxon>Bacteria</taxon>
        <taxon>Bacillati</taxon>
        <taxon>Actinomycetota</taxon>
        <taxon>Actinomycetes</taxon>
        <taxon>Actinopolysporales</taxon>
        <taxon>Actinopolysporaceae</taxon>
        <taxon>Actinopolyspora</taxon>
        <taxon>Actinopolyspora alba group</taxon>
    </lineage>
</organism>
<keyword evidence="4" id="KW-0813">Transport</keyword>
<evidence type="ECO:0000256" key="2">
    <source>
        <dbReference type="ARBA" id="ARBA00010527"/>
    </source>
</evidence>
<dbReference type="InterPro" id="IPR028055">
    <property type="entry name" value="YidC/Oxa/ALB_C"/>
</dbReference>
<feature type="transmembrane region" description="Helical" evidence="18">
    <location>
        <begin position="33"/>
        <end position="55"/>
    </location>
</feature>
<evidence type="ECO:0000256" key="13">
    <source>
        <dbReference type="ARBA" id="ARBA00031538"/>
    </source>
</evidence>
<protein>
    <recommendedName>
        <fullName evidence="3">Membrane protein insertase YidC</fullName>
    </recommendedName>
    <alternativeName>
        <fullName evidence="15">Foldase YidC</fullName>
    </alternativeName>
    <alternativeName>
        <fullName evidence="14">Membrane integrase YidC</fullName>
    </alternativeName>
    <alternativeName>
        <fullName evidence="13">Membrane protein YidC</fullName>
    </alternativeName>
</protein>
<feature type="compositionally biased region" description="Acidic residues" evidence="17">
    <location>
        <begin position="294"/>
        <end position="305"/>
    </location>
</feature>
<evidence type="ECO:0000256" key="3">
    <source>
        <dbReference type="ARBA" id="ARBA00015325"/>
    </source>
</evidence>
<feature type="compositionally biased region" description="Gly residues" evidence="17">
    <location>
        <begin position="313"/>
        <end position="327"/>
    </location>
</feature>
<evidence type="ECO:0000256" key="4">
    <source>
        <dbReference type="ARBA" id="ARBA00022448"/>
    </source>
</evidence>
<evidence type="ECO:0000256" key="15">
    <source>
        <dbReference type="ARBA" id="ARBA00033342"/>
    </source>
</evidence>
<evidence type="ECO:0000256" key="14">
    <source>
        <dbReference type="ARBA" id="ARBA00033245"/>
    </source>
</evidence>
<reference evidence="21" key="1">
    <citation type="submission" date="2016-10" db="EMBL/GenBank/DDBJ databases">
        <authorList>
            <person name="Varghese N."/>
            <person name="Submissions S."/>
        </authorList>
    </citation>
    <scope>NUCLEOTIDE SEQUENCE [LARGE SCALE GENOMIC DNA]</scope>
    <source>
        <strain evidence="21">DSM 45004</strain>
    </source>
</reference>
<dbReference type="CDD" id="cd20070">
    <property type="entry name" value="5TM_YidC_Alb3"/>
    <property type="match status" value="1"/>
</dbReference>
<comment type="subunit">
    <text evidence="12">Interacts with the Sec translocase complex via SecD. Specifically interacts with transmembrane segments of nascent integral membrane proteins during membrane integration.</text>
</comment>
<dbReference type="GO" id="GO:0051205">
    <property type="term" value="P:protein insertion into membrane"/>
    <property type="evidence" value="ECO:0007669"/>
    <property type="project" value="TreeGrafter"/>
</dbReference>
<feature type="compositionally biased region" description="Low complexity" evidence="17">
    <location>
        <begin position="364"/>
        <end position="384"/>
    </location>
</feature>
<evidence type="ECO:0000256" key="5">
    <source>
        <dbReference type="ARBA" id="ARBA00022475"/>
    </source>
</evidence>
<feature type="compositionally biased region" description="Low complexity" evidence="17">
    <location>
        <begin position="410"/>
        <end position="430"/>
    </location>
</feature>
<evidence type="ECO:0000256" key="10">
    <source>
        <dbReference type="ARBA" id="ARBA00023186"/>
    </source>
</evidence>
<evidence type="ECO:0000256" key="6">
    <source>
        <dbReference type="ARBA" id="ARBA00022692"/>
    </source>
</evidence>
<dbReference type="NCBIfam" id="NF002899">
    <property type="entry name" value="PRK03449.1"/>
    <property type="match status" value="1"/>
</dbReference>
<dbReference type="Pfam" id="PF02096">
    <property type="entry name" value="60KD_IMP"/>
    <property type="match status" value="1"/>
</dbReference>
<dbReference type="AlphaFoldDB" id="A0A1I1U046"/>
<keyword evidence="5" id="KW-1003">Cell membrane</keyword>
<evidence type="ECO:0000313" key="20">
    <source>
        <dbReference type="EMBL" id="SFD61220.1"/>
    </source>
</evidence>
<evidence type="ECO:0000256" key="18">
    <source>
        <dbReference type="SAM" id="Phobius"/>
    </source>
</evidence>
<evidence type="ECO:0000256" key="1">
    <source>
        <dbReference type="ARBA" id="ARBA00004651"/>
    </source>
</evidence>
<evidence type="ECO:0000256" key="9">
    <source>
        <dbReference type="ARBA" id="ARBA00023136"/>
    </source>
</evidence>
<dbReference type="Proteomes" id="UP000198716">
    <property type="component" value="Unassembled WGS sequence"/>
</dbReference>
<keyword evidence="9 18" id="KW-0472">Membrane</keyword>
<name>A0A1I1U046_9ACTN</name>
<feature type="transmembrane region" description="Helical" evidence="18">
    <location>
        <begin position="173"/>
        <end position="194"/>
    </location>
</feature>
<feature type="transmembrane region" description="Helical" evidence="18">
    <location>
        <begin position="215"/>
        <end position="240"/>
    </location>
</feature>
<sequence>MEQFFGFILYPVSWLLWVWHQLFGAVFGPDQGISWILSVFFLVFTLRVLLLKPALSQIRAGRKMQKFAPQMQKIREKYKNDRQKMAQEMQKMQSEQGVNPLGGCLPALVQIPVFLSLFHVLRGFDPTEDSNFAFGREGVQSFVNADIFGAKLSNWITQSEQQLEQFDTTRTDMIIVGIPLMIVASVATYFTMRMSMKRQSDAAMANPQSAMMGKVMMYLAPIGALVSGWFLPLAVLFYWLANNVWTLGQQHFLTNKVDREEARQKEQDIAAKKEAPRPKPGQKPDRGGKKAVAELDEDESEDESPDTTSGNGAKSGGGSKAGSGSKSGSGSAAKKTSQRTNGSKAGSSAKTGSGSKTGSGAKSGSGTSSGSKNGSGSAKSAAGAKSGGDSGGSENGGKSSGGSGGGSGNKKGQQSKSRSGGSGKQSAAQRSQKKRR</sequence>
<keyword evidence="6 16" id="KW-0812">Transmembrane</keyword>
<feature type="compositionally biased region" description="Basic and acidic residues" evidence="17">
    <location>
        <begin position="263"/>
        <end position="293"/>
    </location>
</feature>
<dbReference type="NCBIfam" id="TIGR03592">
    <property type="entry name" value="yidC_oxa1_cterm"/>
    <property type="match status" value="1"/>
</dbReference>
<feature type="compositionally biased region" description="Low complexity" evidence="17">
    <location>
        <begin position="342"/>
        <end position="354"/>
    </location>
</feature>